<dbReference type="NCBIfam" id="NF004855">
    <property type="entry name" value="PRK06208.1"/>
    <property type="match status" value="1"/>
</dbReference>
<protein>
    <recommendedName>
        <fullName evidence="1">Class II aldolase/adducin N-terminal domain-containing protein</fullName>
    </recommendedName>
</protein>
<evidence type="ECO:0000313" key="2">
    <source>
        <dbReference type="EMBL" id="KAL0066958.1"/>
    </source>
</evidence>
<dbReference type="InterPro" id="IPR036409">
    <property type="entry name" value="Aldolase_II/adducin_N_sf"/>
</dbReference>
<gene>
    <name evidence="2" type="ORF">AAF712_005947</name>
</gene>
<comment type="caution">
    <text evidence="2">The sequence shown here is derived from an EMBL/GenBank/DDBJ whole genome shotgun (WGS) entry which is preliminary data.</text>
</comment>
<name>A0ABR2ZZZ5_9AGAR</name>
<dbReference type="InterPro" id="IPR001303">
    <property type="entry name" value="Aldolase_II/adducin_N"/>
</dbReference>
<dbReference type="Proteomes" id="UP001437256">
    <property type="component" value="Unassembled WGS sequence"/>
</dbReference>
<reference evidence="2 3" key="1">
    <citation type="submission" date="2024-05" db="EMBL/GenBank/DDBJ databases">
        <title>A draft genome resource for the thread blight pathogen Marasmius tenuissimus strain MS-2.</title>
        <authorList>
            <person name="Yulfo-Soto G.E."/>
            <person name="Baruah I.K."/>
            <person name="Amoako-Attah I."/>
            <person name="Bukari Y."/>
            <person name="Meinhardt L.W."/>
            <person name="Bailey B.A."/>
            <person name="Cohen S.P."/>
        </authorList>
    </citation>
    <scope>NUCLEOTIDE SEQUENCE [LARGE SCALE GENOMIC DNA]</scope>
    <source>
        <strain evidence="2 3">MS-2</strain>
    </source>
</reference>
<evidence type="ECO:0000259" key="1">
    <source>
        <dbReference type="SMART" id="SM01007"/>
    </source>
</evidence>
<dbReference type="InterPro" id="IPR051017">
    <property type="entry name" value="Aldolase-II_Adducin_sf"/>
</dbReference>
<proteinExistence type="predicted"/>
<dbReference type="SUPFAM" id="SSF53639">
    <property type="entry name" value="AraD/HMP-PK domain-like"/>
    <property type="match status" value="1"/>
</dbReference>
<dbReference type="SMART" id="SM01007">
    <property type="entry name" value="Aldolase_II"/>
    <property type="match status" value="1"/>
</dbReference>
<keyword evidence="3" id="KW-1185">Reference proteome</keyword>
<dbReference type="Gene3D" id="3.40.225.10">
    <property type="entry name" value="Class II aldolase/adducin N-terminal domain"/>
    <property type="match status" value="1"/>
</dbReference>
<dbReference type="PANTHER" id="PTHR10672:SF40">
    <property type="entry name" value="CLASS II ALDOLASE_ADDUCIN DOMAIN PROTEIN (AFU_ORTHOLOGUE AFUA_3G09800)"/>
    <property type="match status" value="1"/>
</dbReference>
<evidence type="ECO:0000313" key="3">
    <source>
        <dbReference type="Proteomes" id="UP001437256"/>
    </source>
</evidence>
<feature type="domain" description="Class II aldolase/adducin N-terminal" evidence="1">
    <location>
        <begin position="70"/>
        <end position="253"/>
    </location>
</feature>
<organism evidence="2 3">
    <name type="scientific">Marasmius tenuissimus</name>
    <dbReference type="NCBI Taxonomy" id="585030"/>
    <lineage>
        <taxon>Eukaryota</taxon>
        <taxon>Fungi</taxon>
        <taxon>Dikarya</taxon>
        <taxon>Basidiomycota</taxon>
        <taxon>Agaricomycotina</taxon>
        <taxon>Agaricomycetes</taxon>
        <taxon>Agaricomycetidae</taxon>
        <taxon>Agaricales</taxon>
        <taxon>Marasmiineae</taxon>
        <taxon>Marasmiaceae</taxon>
        <taxon>Marasmius</taxon>
    </lineage>
</organism>
<dbReference type="Pfam" id="PF00596">
    <property type="entry name" value="Aldolase_II"/>
    <property type="match status" value="1"/>
</dbReference>
<accession>A0ABR2ZZZ5</accession>
<dbReference type="EMBL" id="JBBXMP010000030">
    <property type="protein sequence ID" value="KAL0066958.1"/>
    <property type="molecule type" value="Genomic_DNA"/>
</dbReference>
<sequence>MSPQPSFNVHDAAPSGLEAQSVKTEQHAALDSVPEKPIDRLWRGDKEGKVKLLGMPEFADPYKEREWVKEHMAAAFRYWGKLGFGEGASGHITVRDPILPDHYWMNPFAVHFSSITKSKLVLVGPDGYVTPHGAQRPINMAGYWIHSEIHKARPEVKAIAHCHSTNASAWSAFGRPIDILQQDASIFYDNLSVYDDYSGIVLAEEEGTNIAKALGPKNRACILRNHGLVTLGTTVDEAVYLYGLLDKHCKIQLLAEAAAANGLKKVPISDADAKFNADTEADAESLYIAFLPEYELLLEETNSAFLK</sequence>
<dbReference type="PANTHER" id="PTHR10672">
    <property type="entry name" value="ADDUCIN"/>
    <property type="match status" value="1"/>
</dbReference>